<dbReference type="Proteomes" id="UP001353858">
    <property type="component" value="Unassembled WGS sequence"/>
</dbReference>
<dbReference type="EMBL" id="JARPUR010000002">
    <property type="protein sequence ID" value="KAK4881227.1"/>
    <property type="molecule type" value="Genomic_DNA"/>
</dbReference>
<keyword evidence="3" id="KW-1185">Reference proteome</keyword>
<feature type="region of interest" description="Disordered" evidence="1">
    <location>
        <begin position="880"/>
        <end position="928"/>
    </location>
</feature>
<dbReference type="Gene3D" id="2.60.220.50">
    <property type="match status" value="1"/>
</dbReference>
<name>A0AAN7Q016_9COLE</name>
<comment type="caution">
    <text evidence="2">The sequence shown here is derived from an EMBL/GenBank/DDBJ whole genome shotgun (WGS) entry which is preliminary data.</text>
</comment>
<feature type="compositionally biased region" description="Acidic residues" evidence="1">
    <location>
        <begin position="884"/>
        <end position="897"/>
    </location>
</feature>
<feature type="compositionally biased region" description="Basic and acidic residues" evidence="1">
    <location>
        <begin position="898"/>
        <end position="908"/>
    </location>
</feature>
<protein>
    <submittedName>
        <fullName evidence="2">Uncharacterized protein</fullName>
    </submittedName>
</protein>
<gene>
    <name evidence="2" type="ORF">RN001_004546</name>
</gene>
<organism evidence="2 3">
    <name type="scientific">Aquatica leii</name>
    <dbReference type="NCBI Taxonomy" id="1421715"/>
    <lineage>
        <taxon>Eukaryota</taxon>
        <taxon>Metazoa</taxon>
        <taxon>Ecdysozoa</taxon>
        <taxon>Arthropoda</taxon>
        <taxon>Hexapoda</taxon>
        <taxon>Insecta</taxon>
        <taxon>Pterygota</taxon>
        <taxon>Neoptera</taxon>
        <taxon>Endopterygota</taxon>
        <taxon>Coleoptera</taxon>
        <taxon>Polyphaga</taxon>
        <taxon>Elateriformia</taxon>
        <taxon>Elateroidea</taxon>
        <taxon>Lampyridae</taxon>
        <taxon>Luciolinae</taxon>
        <taxon>Aquatica</taxon>
    </lineage>
</organism>
<evidence type="ECO:0000256" key="1">
    <source>
        <dbReference type="SAM" id="MobiDB-lite"/>
    </source>
</evidence>
<dbReference type="AlphaFoldDB" id="A0AAN7Q016"/>
<evidence type="ECO:0000313" key="3">
    <source>
        <dbReference type="Proteomes" id="UP001353858"/>
    </source>
</evidence>
<accession>A0AAN7Q016</accession>
<dbReference type="InterPro" id="IPR046338">
    <property type="entry name" value="GAIN_dom_sf"/>
</dbReference>
<reference evidence="3" key="1">
    <citation type="submission" date="2023-01" db="EMBL/GenBank/DDBJ databases">
        <title>Key to firefly adult light organ development and bioluminescence: homeobox transcription factors regulate luciferase expression and transportation to peroxisome.</title>
        <authorList>
            <person name="Fu X."/>
        </authorList>
    </citation>
    <scope>NUCLEOTIDE SEQUENCE [LARGE SCALE GENOMIC DNA]</scope>
</reference>
<evidence type="ECO:0000313" key="2">
    <source>
        <dbReference type="EMBL" id="KAK4881227.1"/>
    </source>
</evidence>
<proteinExistence type="predicted"/>
<sequence length="949" mass="108444">MDNNQVLCNKTEQAELCANNNSTNILNSDDSCPTETSSVQNDGDLFEVTWKSMENSYLSVAISNPPCLDENDKLVYRICLNGTWVNQNSCHYVDFNTVCPSIFYENRDKCIYVTPPQSFEEKCPYPDASTKIKGYSNIWLPIKQLVPFSAYEYVLPDEKYGLQYSSSDSSESSDEMLELTSECVVKTTKIETVPCDSKFSHVCLYKYNSFLYRCPDGCVGGGLGSDYCFCKKYKQNFSIKNLCRHFATPNYTYERNIVYELVEDDTCLLGYAPFRNFYIVMSNSNLYLKHIEEANCAICVVNSIPFEPVNMELKFNVKNSKLFLDVYSPEGLFKIDNKVQVFCFTDATNQLKKRVEVEFEFDSNSKNQNQRRFIVFKVSVSEIGPGYYWCEAFLLPHMTVIQSNKVLASKKFKYNEYSLRLQIHDLCRYSLIYCKIPNEEFISSVSKTLFDNSIFSKFIKNIRLFRVFEVNIINGTADILVHLSVKTKFSLEEEYYKINTNLKHVEKQNVTVLYFQSSSFCLPEKTFFENKTLNWQLSTIGSTVVPEEICVLENGIPVSRKCRGDFYVGSNWERITDTCYSNYSVSLKTTFLHSLVLGNSTINSTSNITTVTEDSTDLTVLDLHYISKILKQLFNSTQNNTQDSLVEIGHVFNNLMFSNNSILKNSQTLLNATDSLINIFEDSLESSIVDNDTLLLIHNNLIIHISKPFANNISGIALYGNHGSGFLNFTVKELFMNTTTAMFENETSLELAVYIPENLLNALVTNVTDLLNITVITSIYYSDNLFNTNNEMNDTLVSKVISVSIPGYGDYLTEPIPVIFKSKKNFVNRTCAFWNYGLQSQNLSGYWSTLGGEDTIGVSHEAKKSRIDTLRDPDVKWYNKVTTEESEAEDQTDESERDEIIESEHESASEQAVSSEDNTDDEINTPSECAKYYVGKDKHTKWRKQRLPM</sequence>